<reference evidence="5 6" key="1">
    <citation type="submission" date="2020-10" db="EMBL/GenBank/DDBJ databases">
        <title>Connecting structure to function with the recovery of over 1000 high-quality activated sludge metagenome-assembled genomes encoding full-length rRNA genes using long-read sequencing.</title>
        <authorList>
            <person name="Singleton C.M."/>
            <person name="Petriglieri F."/>
            <person name="Kristensen J.M."/>
            <person name="Kirkegaard R.H."/>
            <person name="Michaelsen T.Y."/>
            <person name="Andersen M.H."/>
            <person name="Karst S.M."/>
            <person name="Dueholm M.S."/>
            <person name="Nielsen P.H."/>
            <person name="Albertsen M."/>
        </authorList>
    </citation>
    <scope>NUCLEOTIDE SEQUENCE [LARGE SCALE GENOMIC DNA]</scope>
    <source>
        <strain evidence="5">Ribe_18-Q3-R11-54_BAT3C.373</strain>
    </source>
</reference>
<dbReference type="InterPro" id="IPR025931">
    <property type="entry name" value="TaqI_C"/>
</dbReference>
<protein>
    <recommendedName>
        <fullName evidence="4">TaqI-like C-terminal specificity domain-containing protein</fullName>
    </recommendedName>
</protein>
<evidence type="ECO:0000313" key="5">
    <source>
        <dbReference type="EMBL" id="MBK9718929.1"/>
    </source>
</evidence>
<evidence type="ECO:0000259" key="4">
    <source>
        <dbReference type="Pfam" id="PF12950"/>
    </source>
</evidence>
<evidence type="ECO:0000256" key="1">
    <source>
        <dbReference type="ARBA" id="ARBA00022603"/>
    </source>
</evidence>
<dbReference type="GO" id="GO:0032259">
    <property type="term" value="P:methylation"/>
    <property type="evidence" value="ECO:0007669"/>
    <property type="project" value="UniProtKB-KW"/>
</dbReference>
<feature type="domain" description="TaqI-like C-terminal specificity" evidence="4">
    <location>
        <begin position="108"/>
        <end position="217"/>
    </location>
</feature>
<keyword evidence="3" id="KW-0949">S-adenosyl-L-methionine</keyword>
<keyword evidence="1" id="KW-0489">Methyltransferase</keyword>
<dbReference type="AlphaFoldDB" id="A0A9D7XEC7"/>
<dbReference type="Proteomes" id="UP000808349">
    <property type="component" value="Unassembled WGS sequence"/>
</dbReference>
<name>A0A9D7XEC7_9BACT</name>
<dbReference type="SUPFAM" id="SSF116734">
    <property type="entry name" value="DNA methylase specificity domain"/>
    <property type="match status" value="1"/>
</dbReference>
<dbReference type="PANTHER" id="PTHR33841">
    <property type="entry name" value="DNA METHYLTRANSFERASE YEEA-RELATED"/>
    <property type="match status" value="1"/>
</dbReference>
<dbReference type="PANTHER" id="PTHR33841:SF5">
    <property type="entry name" value="DNA METHYLASE (MODIFICATION METHYLASE) (METHYLTRANSFERASE)-RELATED"/>
    <property type="match status" value="1"/>
</dbReference>
<evidence type="ECO:0000256" key="3">
    <source>
        <dbReference type="ARBA" id="ARBA00022691"/>
    </source>
</evidence>
<gene>
    <name evidence="5" type="ORF">IPO85_15735</name>
</gene>
<keyword evidence="2" id="KW-0808">Transferase</keyword>
<dbReference type="Pfam" id="PF12950">
    <property type="entry name" value="TaqI_C"/>
    <property type="match status" value="1"/>
</dbReference>
<organism evidence="5 6">
    <name type="scientific">Candidatus Defluviibacterium haderslevense</name>
    <dbReference type="NCBI Taxonomy" id="2981993"/>
    <lineage>
        <taxon>Bacteria</taxon>
        <taxon>Pseudomonadati</taxon>
        <taxon>Bacteroidota</taxon>
        <taxon>Saprospiria</taxon>
        <taxon>Saprospirales</taxon>
        <taxon>Saprospiraceae</taxon>
        <taxon>Candidatus Defluviibacterium</taxon>
    </lineage>
</organism>
<dbReference type="EMBL" id="JADKFW010000014">
    <property type="protein sequence ID" value="MBK9718929.1"/>
    <property type="molecule type" value="Genomic_DNA"/>
</dbReference>
<dbReference type="InterPro" id="IPR050953">
    <property type="entry name" value="N4_N6_ade-DNA_methylase"/>
</dbReference>
<dbReference type="GO" id="GO:0008168">
    <property type="term" value="F:methyltransferase activity"/>
    <property type="evidence" value="ECO:0007669"/>
    <property type="project" value="UniProtKB-KW"/>
</dbReference>
<evidence type="ECO:0000256" key="2">
    <source>
        <dbReference type="ARBA" id="ARBA00022679"/>
    </source>
</evidence>
<comment type="caution">
    <text evidence="5">The sequence shown here is derived from an EMBL/GenBank/DDBJ whole genome shotgun (WGS) entry which is preliminary data.</text>
</comment>
<sequence>MHYKKSESKKDFYLDKTEVAQGIVAPQDYVNGNSQAILGNKYKIGDGIFNLSSSEYANLNLTESERKLVKPFYTPQELVKYYGTPLIKYWIIYTDSKYKNINEIEPFINIKNHLDKFVKVITSDNKPYGLHRAREERFFKGKKILSIRKAIEPTFTYVEFDSYVSQSYYLIQTNKIDLKTLVVILNSKLIKFWLKYKGKMQGDIFQIDKEPILNIPVKKPNHEDTFIKKADTMLIKTKELLDQSQKFQKTLQRKLTLESVSKKIVEWYLISYADFIKELTKLKIKLTVREEAEWEEYFNAERKKALNILAEIDKTDREIDQMVYKLYELTEEEIRIVESSN</sequence>
<evidence type="ECO:0000313" key="6">
    <source>
        <dbReference type="Proteomes" id="UP000808349"/>
    </source>
</evidence>
<accession>A0A9D7XEC7</accession>
<proteinExistence type="predicted"/>